<reference evidence="1 2" key="1">
    <citation type="submission" date="2019-06" db="EMBL/GenBank/DDBJ databases">
        <title>Sequencing the genomes of 1000 actinobacteria strains.</title>
        <authorList>
            <person name="Klenk H.-P."/>
        </authorList>
    </citation>
    <scope>NUCLEOTIDE SEQUENCE [LARGE SCALE GENOMIC DNA]</scope>
    <source>
        <strain evidence="1 2">DSM 18082</strain>
    </source>
</reference>
<keyword evidence="2" id="KW-1185">Reference proteome</keyword>
<evidence type="ECO:0000313" key="1">
    <source>
        <dbReference type="EMBL" id="TQL61936.1"/>
    </source>
</evidence>
<accession>A0A542ZNR6</accession>
<dbReference type="EMBL" id="VFOQ01000001">
    <property type="protein sequence ID" value="TQL61936.1"/>
    <property type="molecule type" value="Genomic_DNA"/>
</dbReference>
<organism evidence="1 2">
    <name type="scientific">Oryzihumus leptocrescens</name>
    <dbReference type="NCBI Taxonomy" id="297536"/>
    <lineage>
        <taxon>Bacteria</taxon>
        <taxon>Bacillati</taxon>
        <taxon>Actinomycetota</taxon>
        <taxon>Actinomycetes</taxon>
        <taxon>Micrococcales</taxon>
        <taxon>Intrasporangiaceae</taxon>
        <taxon>Oryzihumus</taxon>
    </lineage>
</organism>
<name>A0A542ZNR6_9MICO</name>
<dbReference type="Proteomes" id="UP000319514">
    <property type="component" value="Unassembled WGS sequence"/>
</dbReference>
<protein>
    <submittedName>
        <fullName evidence="1">Uncharacterized protein</fullName>
    </submittedName>
</protein>
<evidence type="ECO:0000313" key="2">
    <source>
        <dbReference type="Proteomes" id="UP000319514"/>
    </source>
</evidence>
<dbReference type="RefSeq" id="WP_141789658.1">
    <property type="nucleotide sequence ID" value="NZ_BAAAKX010000011.1"/>
</dbReference>
<dbReference type="AlphaFoldDB" id="A0A542ZNR6"/>
<proteinExistence type="predicted"/>
<sequence>MPYLLVLFPIVMLGLWCWKLQYDLGVARRALARVAVRTGLNQDGFDPERERAANPEVVQLLEAGKREQAIALYVRRHPGPVAEAKAAVDAMTGRP</sequence>
<gene>
    <name evidence="1" type="ORF">FB474_3361</name>
</gene>
<comment type="caution">
    <text evidence="1">The sequence shown here is derived from an EMBL/GenBank/DDBJ whole genome shotgun (WGS) entry which is preliminary data.</text>
</comment>